<name>A0AA90PTQ0_9HELI</name>
<accession>A0AA90PTQ0</accession>
<sequence>FLQKLGQMCIFFIYLHLLFEDFIRFVSIKRFLFMPKEKILSPHNGWAGQNLIKKEKVFAFSFLNKEEKR</sequence>
<dbReference type="EMBL" id="JAUYZK010000008">
    <property type="protein sequence ID" value="MDP2539369.1"/>
    <property type="molecule type" value="Genomic_DNA"/>
</dbReference>
<evidence type="ECO:0000313" key="5">
    <source>
        <dbReference type="Proteomes" id="UP001240777"/>
    </source>
</evidence>
<dbReference type="Proteomes" id="UP001177258">
    <property type="component" value="Unassembled WGS sequence"/>
</dbReference>
<organism evidence="3 4">
    <name type="scientific">Helicobacter cappadocius</name>
    <dbReference type="NCBI Taxonomy" id="3063998"/>
    <lineage>
        <taxon>Bacteria</taxon>
        <taxon>Pseudomonadati</taxon>
        <taxon>Campylobacterota</taxon>
        <taxon>Epsilonproteobacteria</taxon>
        <taxon>Campylobacterales</taxon>
        <taxon>Helicobacteraceae</taxon>
        <taxon>Helicobacter</taxon>
    </lineage>
</organism>
<reference evidence="3 5" key="1">
    <citation type="submission" date="2023-07" db="EMBL/GenBank/DDBJ databases">
        <title>Unpublished Manusciprt.</title>
        <authorList>
            <person name="Aydin F."/>
            <person name="Tarhane S."/>
            <person name="Saticioglu I.B."/>
            <person name="Karakaya E."/>
            <person name="Abay S."/>
            <person name="Guran O."/>
            <person name="Bozkurt E."/>
            <person name="Uzum N."/>
            <person name="Olgun K."/>
            <person name="Jablonski D."/>
        </authorList>
    </citation>
    <scope>NUCLEOTIDE SEQUENCE</scope>
    <source>
        <strain evidence="5">faydin-H75</strain>
        <strain evidence="3">Faydin-H76</strain>
    </source>
</reference>
<evidence type="ECO:0000313" key="3">
    <source>
        <dbReference type="EMBL" id="MDP2539369.1"/>
    </source>
</evidence>
<reference evidence="2 4" key="3">
    <citation type="journal article" date="2024" name="Syst. Appl. Microbiol.">
        <title>Helicobacter cappadocius sp. nov., from lizards: The first psychrotrophic Helicobacter species.</title>
        <authorList>
            <person name="Aydin F."/>
            <person name="Tarhane S."/>
            <person name="Karakaya E."/>
            <person name="Abay S."/>
            <person name="Kayman T."/>
            <person name="Guran O."/>
            <person name="Bozkurt E."/>
            <person name="Uzum N."/>
            <person name="Avci A."/>
            <person name="Olgun K."/>
            <person name="Jablonski D."/>
            <person name="Guran C."/>
            <person name="Burcin Saticioglu I."/>
        </authorList>
    </citation>
    <scope>NUCLEOTIDE SEQUENCE [LARGE SCALE GENOMIC DNA]</scope>
    <source>
        <strain evidence="2">Faydin-H75</strain>
        <strain evidence="4">faydin-H76</strain>
    </source>
</reference>
<evidence type="ECO:0000313" key="2">
    <source>
        <dbReference type="EMBL" id="MDO7253367.1"/>
    </source>
</evidence>
<proteinExistence type="predicted"/>
<dbReference type="AlphaFoldDB" id="A0AA90PTQ0"/>
<keyword evidence="1" id="KW-0812">Transmembrane</keyword>
<dbReference type="EMBL" id="JAUPEV010000008">
    <property type="protein sequence ID" value="MDO7253367.1"/>
    <property type="molecule type" value="Genomic_DNA"/>
</dbReference>
<dbReference type="Proteomes" id="UP001240777">
    <property type="component" value="Unassembled WGS sequence"/>
</dbReference>
<keyword evidence="1" id="KW-0472">Membrane</keyword>
<feature type="non-terminal residue" evidence="3">
    <location>
        <position position="1"/>
    </location>
</feature>
<dbReference type="RefSeq" id="WP_305517214.1">
    <property type="nucleotide sequence ID" value="NZ_JAUPEV010000008.1"/>
</dbReference>
<protein>
    <submittedName>
        <fullName evidence="3">Uncharacterized protein</fullName>
    </submittedName>
</protein>
<evidence type="ECO:0000256" key="1">
    <source>
        <dbReference type="SAM" id="Phobius"/>
    </source>
</evidence>
<comment type="caution">
    <text evidence="3">The sequence shown here is derived from an EMBL/GenBank/DDBJ whole genome shotgun (WGS) entry which is preliminary data.</text>
</comment>
<reference evidence="2" key="2">
    <citation type="submission" date="2023-07" db="EMBL/GenBank/DDBJ databases">
        <authorList>
            <person name="Aydin F."/>
            <person name="Tarhane S."/>
            <person name="Saticioglu I.B."/>
            <person name="Karakaya E."/>
            <person name="Abay S."/>
            <person name="Guran O."/>
            <person name="Bozkurt E."/>
            <person name="Uzum N."/>
            <person name="Olgun K."/>
            <person name="Jablonski D."/>
        </authorList>
    </citation>
    <scope>NUCLEOTIDE SEQUENCE</scope>
    <source>
        <strain evidence="2">Faydin-H75</strain>
    </source>
</reference>
<keyword evidence="1" id="KW-1133">Transmembrane helix</keyword>
<keyword evidence="5" id="KW-1185">Reference proteome</keyword>
<gene>
    <name evidence="2" type="ORF">Q5I04_05520</name>
    <name evidence="3" type="ORF">Q5I06_06245</name>
</gene>
<feature type="transmembrane region" description="Helical" evidence="1">
    <location>
        <begin position="6"/>
        <end position="26"/>
    </location>
</feature>
<evidence type="ECO:0000313" key="4">
    <source>
        <dbReference type="Proteomes" id="UP001177258"/>
    </source>
</evidence>